<dbReference type="InterPro" id="IPR058240">
    <property type="entry name" value="rSAM_sf"/>
</dbReference>
<dbReference type="NCBIfam" id="TIGR04053">
    <property type="entry name" value="TIGR04053 family radical SAM/SPASM domain-containing protein"/>
    <property type="match status" value="1"/>
</dbReference>
<reference evidence="10" key="2">
    <citation type="journal article" date="2023" name="Nat. Commun.">
        <title>Cultivation of marine bacteria of the SAR202 clade.</title>
        <authorList>
            <person name="Lim Y."/>
            <person name="Seo J.H."/>
            <person name="Giovannoni S.J."/>
            <person name="Kang I."/>
            <person name="Cho J.C."/>
        </authorList>
    </citation>
    <scope>NUCLEOTIDE SEQUENCE</scope>
    <source>
        <strain evidence="10">JH1073</strain>
    </source>
</reference>
<dbReference type="EMBL" id="WMBE01000001">
    <property type="protein sequence ID" value="MDG0866092.1"/>
    <property type="molecule type" value="Genomic_DNA"/>
</dbReference>
<keyword evidence="6" id="KW-0411">Iron-sulfur</keyword>
<dbReference type="GO" id="GO:0051539">
    <property type="term" value="F:4 iron, 4 sulfur cluster binding"/>
    <property type="evidence" value="ECO:0007669"/>
    <property type="project" value="UniProtKB-KW"/>
</dbReference>
<protein>
    <submittedName>
        <fullName evidence="10">TIGR04053 family radical SAM/SPASM domain-containing protein</fullName>
    </submittedName>
</protein>
<evidence type="ECO:0000256" key="4">
    <source>
        <dbReference type="ARBA" id="ARBA00022723"/>
    </source>
</evidence>
<dbReference type="InterPro" id="IPR050377">
    <property type="entry name" value="Radical_SAM_PqqE_MftC-like"/>
</dbReference>
<keyword evidence="11" id="KW-1185">Reference proteome</keyword>
<gene>
    <name evidence="9" type="ORF">GKO46_03290</name>
    <name evidence="10" type="ORF">GKO48_05970</name>
</gene>
<dbReference type="PIRSF" id="PIRSF037420">
    <property type="entry name" value="PQQ_syn_pqqE"/>
    <property type="match status" value="1"/>
</dbReference>
<dbReference type="Proteomes" id="UP001321249">
    <property type="component" value="Unassembled WGS sequence"/>
</dbReference>
<evidence type="ECO:0000256" key="5">
    <source>
        <dbReference type="ARBA" id="ARBA00023004"/>
    </source>
</evidence>
<dbReference type="SFLD" id="SFLDG01386">
    <property type="entry name" value="main_SPASM_domain-containing"/>
    <property type="match status" value="1"/>
</dbReference>
<evidence type="ECO:0000256" key="2">
    <source>
        <dbReference type="ARBA" id="ARBA00022485"/>
    </source>
</evidence>
<dbReference type="Proteomes" id="UP001219901">
    <property type="component" value="Chromosome"/>
</dbReference>
<reference evidence="11 12" key="1">
    <citation type="submission" date="2019-11" db="EMBL/GenBank/DDBJ databases">
        <authorList>
            <person name="Cho J.-C."/>
        </authorList>
    </citation>
    <scope>NUCLEOTIDE SEQUENCE [LARGE SCALE GENOMIC DNA]</scope>
    <source>
        <strain evidence="10 11">JH1073</strain>
        <strain evidence="9 12">JH702</strain>
    </source>
</reference>
<dbReference type="InterPro" id="IPR007197">
    <property type="entry name" value="rSAM"/>
</dbReference>
<dbReference type="RefSeq" id="WP_342822621.1">
    <property type="nucleotide sequence ID" value="NZ_CP046146.1"/>
</dbReference>
<dbReference type="PROSITE" id="PS51918">
    <property type="entry name" value="RADICAL_SAM"/>
    <property type="match status" value="1"/>
</dbReference>
<dbReference type="PANTHER" id="PTHR11228:SF34">
    <property type="entry name" value="TUNGSTEN-CONTAINING ALDEHYDE FERREDOXIN OXIDOREDUCTASE COFACTOR MODIFYING PROTEIN"/>
    <property type="match status" value="1"/>
</dbReference>
<dbReference type="PANTHER" id="PTHR11228">
    <property type="entry name" value="RADICAL SAM DOMAIN PROTEIN"/>
    <property type="match status" value="1"/>
</dbReference>
<evidence type="ECO:0000259" key="8">
    <source>
        <dbReference type="PROSITE" id="PS51918"/>
    </source>
</evidence>
<feature type="region of interest" description="Disordered" evidence="7">
    <location>
        <begin position="1"/>
        <end position="31"/>
    </location>
</feature>
<accession>A0AAJ6CUF7</accession>
<keyword evidence="3" id="KW-0949">S-adenosyl-L-methionine</keyword>
<keyword evidence="4" id="KW-0479">Metal-binding</keyword>
<organism evidence="10 11">
    <name type="scientific">Candidatus Lucifugimonas marina</name>
    <dbReference type="NCBI Taxonomy" id="3038979"/>
    <lineage>
        <taxon>Bacteria</taxon>
        <taxon>Bacillati</taxon>
        <taxon>Chloroflexota</taxon>
        <taxon>Dehalococcoidia</taxon>
        <taxon>SAR202 cluster</taxon>
        <taxon>Candidatus Lucifugimonadales</taxon>
        <taxon>Candidatus Lucifugimonadaceae</taxon>
        <taxon>Candidatus Lucifugimonas</taxon>
    </lineage>
</organism>
<dbReference type="EMBL" id="CP046147">
    <property type="protein sequence ID" value="WFG39184.1"/>
    <property type="molecule type" value="Genomic_DNA"/>
</dbReference>
<dbReference type="CDD" id="cd21123">
    <property type="entry name" value="SPASM_MftC-like"/>
    <property type="match status" value="1"/>
</dbReference>
<dbReference type="GO" id="GO:0003824">
    <property type="term" value="F:catalytic activity"/>
    <property type="evidence" value="ECO:0007669"/>
    <property type="project" value="InterPro"/>
</dbReference>
<dbReference type="AlphaFoldDB" id="A0AAJ6CUF7"/>
<keyword evidence="2" id="KW-0004">4Fe-4S</keyword>
<comment type="cofactor">
    <cofactor evidence="1">
        <name>[4Fe-4S] cluster</name>
        <dbReference type="ChEBI" id="CHEBI:49883"/>
    </cofactor>
</comment>
<dbReference type="Pfam" id="PF04055">
    <property type="entry name" value="Radical_SAM"/>
    <property type="match status" value="1"/>
</dbReference>
<evidence type="ECO:0000313" key="11">
    <source>
        <dbReference type="Proteomes" id="UP001219901"/>
    </source>
</evidence>
<evidence type="ECO:0000313" key="10">
    <source>
        <dbReference type="EMBL" id="WFG39184.1"/>
    </source>
</evidence>
<feature type="domain" description="Radical SAM core" evidence="8">
    <location>
        <begin position="36"/>
        <end position="259"/>
    </location>
</feature>
<dbReference type="SFLD" id="SFLDS00029">
    <property type="entry name" value="Radical_SAM"/>
    <property type="match status" value="1"/>
</dbReference>
<dbReference type="SMART" id="SM00729">
    <property type="entry name" value="Elp3"/>
    <property type="match status" value="1"/>
</dbReference>
<dbReference type="SUPFAM" id="SSF102114">
    <property type="entry name" value="Radical SAM enzymes"/>
    <property type="match status" value="1"/>
</dbReference>
<evidence type="ECO:0000256" key="1">
    <source>
        <dbReference type="ARBA" id="ARBA00001966"/>
    </source>
</evidence>
<dbReference type="GO" id="GO:0046872">
    <property type="term" value="F:metal ion binding"/>
    <property type="evidence" value="ECO:0007669"/>
    <property type="project" value="UniProtKB-KW"/>
</dbReference>
<dbReference type="Gene3D" id="3.20.20.70">
    <property type="entry name" value="Aldolase class I"/>
    <property type="match status" value="1"/>
</dbReference>
<evidence type="ECO:0000256" key="6">
    <source>
        <dbReference type="ARBA" id="ARBA00023014"/>
    </source>
</evidence>
<dbReference type="InterPro" id="IPR017200">
    <property type="entry name" value="PqqE-like"/>
</dbReference>
<dbReference type="CDD" id="cd01335">
    <property type="entry name" value="Radical_SAM"/>
    <property type="match status" value="1"/>
</dbReference>
<dbReference type="InterPro" id="IPR013785">
    <property type="entry name" value="Aldolase_TIM"/>
</dbReference>
<evidence type="ECO:0000256" key="3">
    <source>
        <dbReference type="ARBA" id="ARBA00022691"/>
    </source>
</evidence>
<dbReference type="InterPro" id="IPR006638">
    <property type="entry name" value="Elp3/MiaA/NifB-like_rSAM"/>
</dbReference>
<sequence length="391" mass="42724">MSRSAGHGHPGGRPSGHAGSTGSQPDGMPLISSDLDRNPVVIFWEVTRACALKCEHCRAKAQPKRHPLELDTAESLRVMDEFTEFDTPPIVVLSGGDPFMRRDIFEIAEYGIKKGLTVSLSPSATALVTRDRLAKLVDIGVRRVSFSLDGANAKTHDSFRGFDGTFNRTMAAFEAANEVGLSFQVNTTITRSTKSELPEIAEVVKQSGAAIWDLFFLVPTGRGLDLELMTADEHDEVYSWIMSNLLDWDFRAKTTLGQPFRRAMTLKRLTAGGKELTSLSTDEIKAAWPAPATNDGRGIFFISHLGEIFPSGFIPLSAGNVRKDSVVDVYRNSETFTKIRDRNQLRGKCAICPFNVICGGSRSRAYAMTGDMTAADPTCRFQPPVLVGNAS</sequence>
<reference evidence="11" key="3">
    <citation type="submission" date="2023-06" db="EMBL/GenBank/DDBJ databases">
        <title>Pangenomics reveal diversification of enzyme families and niche specialization in globally abundant SAR202 bacteria.</title>
        <authorList>
            <person name="Saw J.H.W."/>
        </authorList>
    </citation>
    <scope>NUCLEOTIDE SEQUENCE [LARGE SCALE GENOMIC DNA]</scope>
    <source>
        <strain evidence="11">JH1073</strain>
    </source>
</reference>
<evidence type="ECO:0000256" key="7">
    <source>
        <dbReference type="SAM" id="MobiDB-lite"/>
    </source>
</evidence>
<proteinExistence type="predicted"/>
<name>A0AAJ6CUF7_9CHLR</name>
<evidence type="ECO:0000313" key="9">
    <source>
        <dbReference type="EMBL" id="MDG0866092.1"/>
    </source>
</evidence>
<keyword evidence="5" id="KW-0408">Iron</keyword>
<evidence type="ECO:0000313" key="12">
    <source>
        <dbReference type="Proteomes" id="UP001321249"/>
    </source>
</evidence>
<dbReference type="SFLD" id="SFLDG01067">
    <property type="entry name" value="SPASM/twitch_domain_containing"/>
    <property type="match status" value="1"/>
</dbReference>